<accession>A0A851GN93</accession>
<name>A0A851GN93_9BACT</name>
<evidence type="ECO:0000256" key="1">
    <source>
        <dbReference type="SAM" id="SignalP"/>
    </source>
</evidence>
<comment type="caution">
    <text evidence="3">The sequence shown here is derived from an EMBL/GenBank/DDBJ whole genome shotgun (WGS) entry which is preliminary data.</text>
</comment>
<dbReference type="NCBIfam" id="TIGR02595">
    <property type="entry name" value="PEP_CTERM"/>
    <property type="match status" value="1"/>
</dbReference>
<reference evidence="3 4" key="1">
    <citation type="submission" date="2020-07" db="EMBL/GenBank/DDBJ databases">
        <title>Roseicoccus Jingziensis gen. nov., sp. nov., isolated from coastal seawater.</title>
        <authorList>
            <person name="Feng X."/>
        </authorList>
    </citation>
    <scope>NUCLEOTIDE SEQUENCE [LARGE SCALE GENOMIC DNA]</scope>
    <source>
        <strain evidence="3 4">N1E253</strain>
    </source>
</reference>
<proteinExistence type="predicted"/>
<evidence type="ECO:0000313" key="3">
    <source>
        <dbReference type="EMBL" id="NWK57301.1"/>
    </source>
</evidence>
<gene>
    <name evidence="3" type="ORF">HW115_16890</name>
</gene>
<dbReference type="EMBL" id="JACBAZ010000009">
    <property type="protein sequence ID" value="NWK57301.1"/>
    <property type="molecule type" value="Genomic_DNA"/>
</dbReference>
<organism evidence="3 4">
    <name type="scientific">Oceaniferula marina</name>
    <dbReference type="NCBI Taxonomy" id="2748318"/>
    <lineage>
        <taxon>Bacteria</taxon>
        <taxon>Pseudomonadati</taxon>
        <taxon>Verrucomicrobiota</taxon>
        <taxon>Verrucomicrobiia</taxon>
        <taxon>Verrucomicrobiales</taxon>
        <taxon>Verrucomicrobiaceae</taxon>
        <taxon>Oceaniferula</taxon>
    </lineage>
</organism>
<dbReference type="AlphaFoldDB" id="A0A851GN93"/>
<keyword evidence="4" id="KW-1185">Reference proteome</keyword>
<feature type="signal peptide" evidence="1">
    <location>
        <begin position="1"/>
        <end position="42"/>
    </location>
</feature>
<evidence type="ECO:0000313" key="4">
    <source>
        <dbReference type="Proteomes" id="UP000557872"/>
    </source>
</evidence>
<sequence length="255" mass="26144">MQLQTANVRTIAKTIMKDKKNTAKYGAAVIGVIALATTSANATVIASDDFNTYTDGNIVGQAGAGTGWSTDYTGADGLNVTSGQIDGSGAPEQVYRGLSQTIDVANGNEVWMTFDGQITLSGSFGYAGVSFFDGGSEKGIIGAISGRDMFGIGGADTGVTGTNSIAVKFDLTDNSVSLWTGTAGSAVDVSGAPTQTGSMNIKGTDNLRFAIHTGDMQIDNFIMGTTMEDVNVVPEPSSAALLGLSGLALILRRKK</sequence>
<dbReference type="Pfam" id="PF07589">
    <property type="entry name" value="PEP-CTERM"/>
    <property type="match status" value="1"/>
</dbReference>
<evidence type="ECO:0000259" key="2">
    <source>
        <dbReference type="Pfam" id="PF07589"/>
    </source>
</evidence>
<feature type="chain" id="PRO_5032358837" evidence="1">
    <location>
        <begin position="43"/>
        <end position="255"/>
    </location>
</feature>
<feature type="domain" description="Ice-binding protein C-terminal" evidence="2">
    <location>
        <begin position="233"/>
        <end position="254"/>
    </location>
</feature>
<keyword evidence="1" id="KW-0732">Signal</keyword>
<dbReference type="RefSeq" id="WP_178934134.1">
    <property type="nucleotide sequence ID" value="NZ_JACBAZ010000009.1"/>
</dbReference>
<dbReference type="InterPro" id="IPR013424">
    <property type="entry name" value="Ice-binding_C"/>
</dbReference>
<dbReference type="Proteomes" id="UP000557872">
    <property type="component" value="Unassembled WGS sequence"/>
</dbReference>
<protein>
    <submittedName>
        <fullName evidence="3">PEP-CTERM sorting domain-containing protein</fullName>
    </submittedName>
</protein>